<comment type="caution">
    <text evidence="1">The sequence shown here is derived from an EMBL/GenBank/DDBJ whole genome shotgun (WGS) entry which is preliminary data.</text>
</comment>
<proteinExistence type="predicted"/>
<name>A0AAW7M9K7_9STAP</name>
<evidence type="ECO:0008006" key="3">
    <source>
        <dbReference type="Google" id="ProtNLM"/>
    </source>
</evidence>
<sequence>MTVFEYQKLLGTMYREDYRDDLLIAQLLIEVGWAVKRLLSNGTISPFDSYENVRELIMDETKWRDENGIYQRS</sequence>
<dbReference type="Proteomes" id="UP001171687">
    <property type="component" value="Unassembled WGS sequence"/>
</dbReference>
<gene>
    <name evidence="1" type="ORF">QYH67_01200</name>
</gene>
<evidence type="ECO:0000313" key="1">
    <source>
        <dbReference type="EMBL" id="MDN4532203.1"/>
    </source>
</evidence>
<protein>
    <recommendedName>
        <fullName evidence="3">Phage protein</fullName>
    </recommendedName>
</protein>
<reference evidence="1" key="1">
    <citation type="submission" date="2023-07" db="EMBL/GenBank/DDBJ databases">
        <title>Evaluation of the beneficial properties of pineapple isolates.</title>
        <authorList>
            <person name="Adefiranye O."/>
        </authorList>
    </citation>
    <scope>NUCLEOTIDE SEQUENCE</scope>
    <source>
        <strain evidence="1">PAPLE_T1</strain>
    </source>
</reference>
<dbReference type="RefSeq" id="WP_272595420.1">
    <property type="nucleotide sequence ID" value="NZ_JAQPQT010000009.1"/>
</dbReference>
<evidence type="ECO:0000313" key="2">
    <source>
        <dbReference type="Proteomes" id="UP001171687"/>
    </source>
</evidence>
<dbReference type="AlphaFoldDB" id="A0AAW7M9K7"/>
<organism evidence="1 2">
    <name type="scientific">Staphylococcus auricularis</name>
    <dbReference type="NCBI Taxonomy" id="29379"/>
    <lineage>
        <taxon>Bacteria</taxon>
        <taxon>Bacillati</taxon>
        <taxon>Bacillota</taxon>
        <taxon>Bacilli</taxon>
        <taxon>Bacillales</taxon>
        <taxon>Staphylococcaceae</taxon>
        <taxon>Staphylococcus</taxon>
    </lineage>
</organism>
<accession>A0AAW7M9K7</accession>
<dbReference type="EMBL" id="JAUHQC010000005">
    <property type="protein sequence ID" value="MDN4532203.1"/>
    <property type="molecule type" value="Genomic_DNA"/>
</dbReference>